<dbReference type="RefSeq" id="WP_147805235.1">
    <property type="nucleotide sequence ID" value="NZ_CP144914.1"/>
</dbReference>
<protein>
    <submittedName>
        <fullName evidence="1">Nucleotidyltransferase family protein</fullName>
    </submittedName>
</protein>
<accession>A0A5C7EZN6</accession>
<proteinExistence type="predicted"/>
<gene>
    <name evidence="1" type="ORF">FTX54_011565</name>
</gene>
<dbReference type="AlphaFoldDB" id="A0A5C7EZN6"/>
<dbReference type="OrthoDB" id="1901124at2"/>
<evidence type="ECO:0000313" key="1">
    <source>
        <dbReference type="EMBL" id="WWD79056.1"/>
    </source>
</evidence>
<dbReference type="PANTHER" id="PTHR39166">
    <property type="entry name" value="BLL1166 PROTEIN"/>
    <property type="match status" value="1"/>
</dbReference>
<name>A0A5C7EZN6_9BACI</name>
<evidence type="ECO:0000313" key="2">
    <source>
        <dbReference type="Proteomes" id="UP000321816"/>
    </source>
</evidence>
<dbReference type="KEGG" id="ahal:FTX54_011565"/>
<keyword evidence="2" id="KW-1185">Reference proteome</keyword>
<dbReference type="Pfam" id="PF06042">
    <property type="entry name" value="NTP_transf_6"/>
    <property type="match status" value="1"/>
</dbReference>
<dbReference type="Proteomes" id="UP000321816">
    <property type="component" value="Chromosome"/>
</dbReference>
<dbReference type="InterPro" id="IPR009267">
    <property type="entry name" value="NTP_transf_6"/>
</dbReference>
<dbReference type="PANTHER" id="PTHR39166:SF1">
    <property type="entry name" value="BLL1166 PROTEIN"/>
    <property type="match status" value="1"/>
</dbReference>
<organism evidence="1 2">
    <name type="scientific">Alkalicoccus halolimnae</name>
    <dbReference type="NCBI Taxonomy" id="1667239"/>
    <lineage>
        <taxon>Bacteria</taxon>
        <taxon>Bacillati</taxon>
        <taxon>Bacillota</taxon>
        <taxon>Bacilli</taxon>
        <taxon>Bacillales</taxon>
        <taxon>Bacillaceae</taxon>
        <taxon>Alkalicoccus</taxon>
    </lineage>
</organism>
<dbReference type="EMBL" id="CP144914">
    <property type="protein sequence ID" value="WWD79056.1"/>
    <property type="molecule type" value="Genomic_DNA"/>
</dbReference>
<sequence length="190" mass="21832">MLQSADEVKQAIRDDPSMMIILSTAAELELPDWWICAGFIRSKIWDIQHGLKTPPADIDVIYFDPLNPDEREEKKLEKTLNEKQPSYPWSVKNQARMHLVNGTAPYTSSEDAISRFPETAAALGVKLDKNKNLVLTAPHGLEDALLMKVRPTPFFLETPALHDVYNKRIRKKNWQKRWEKIKIEDAPSLL</sequence>
<reference evidence="1 2" key="1">
    <citation type="submission" date="2024-01" db="EMBL/GenBank/DDBJ databases">
        <title>Complete Genome Sequence of Alkalicoccus halolimnae BZ-SZ-XJ29T, a Moderately Halophilic Bacterium Isolated from a Salt Lake.</title>
        <authorList>
            <person name="Zhao B."/>
        </authorList>
    </citation>
    <scope>NUCLEOTIDE SEQUENCE [LARGE SCALE GENOMIC DNA]</scope>
    <source>
        <strain evidence="1 2">BZ-SZ-XJ29</strain>
    </source>
</reference>